<sequence length="395" mass="42919">MPQLPLFEQSPRDPAFVQDPFPAYERMRALGPAVFWRDYGMAVFARHADVAALLRDRRLGRAPAPELAPQGPPADAFDAFERLSLLEREPPDHTRLRALVNRAFTSRAIAGFAPRIRAVAVGLADALPAEEADLMRAYAEPLPVRVIAELLGAPPEAAAQMRAWSHDMTAMYRFAPPPGARARANAAAQAFGAFMAEVIERRRRAPGRALIDALIAAEQDGARLSRDELIATSILLMNAGHEATTLAIGLALKLALTGTATPAALAAETGPDEALRLDPPMHLFTRHVREDLEHAGATLRRGQVIGLALGAANRDPERFARPELFDPRRPGLAGHVGLGAGIHFCVGAPLARLEMRAAVAALFARWPRIRLIEAPRFEDRYHFRALGALRVRPAG</sequence>
<evidence type="ECO:0000256" key="7">
    <source>
        <dbReference type="ARBA" id="ARBA00043906"/>
    </source>
</evidence>
<dbReference type="AlphaFoldDB" id="A0A1M7SHQ3"/>
<dbReference type="SUPFAM" id="SSF48264">
    <property type="entry name" value="Cytochrome P450"/>
    <property type="match status" value="1"/>
</dbReference>
<proteinExistence type="inferred from homology"/>
<accession>A0A1M7SHQ3</accession>
<reference evidence="8 9" key="1">
    <citation type="submission" date="2016-12" db="EMBL/GenBank/DDBJ databases">
        <authorList>
            <person name="Song W.-J."/>
            <person name="Kurnit D.M."/>
        </authorList>
    </citation>
    <scope>NUCLEOTIDE SEQUENCE [LARGE SCALE GENOMIC DNA]</scope>
    <source>
        <strain evidence="8 9">CGMCC 1.10808</strain>
    </source>
</reference>
<dbReference type="GO" id="GO:0005506">
    <property type="term" value="F:iron ion binding"/>
    <property type="evidence" value="ECO:0007669"/>
    <property type="project" value="InterPro"/>
</dbReference>
<dbReference type="GO" id="GO:0004497">
    <property type="term" value="F:monooxygenase activity"/>
    <property type="evidence" value="ECO:0007669"/>
    <property type="project" value="UniProtKB-KW"/>
</dbReference>
<dbReference type="Proteomes" id="UP000184066">
    <property type="component" value="Unassembled WGS sequence"/>
</dbReference>
<keyword evidence="5" id="KW-0408">Iron</keyword>
<keyword evidence="4" id="KW-0560">Oxidoreductase</keyword>
<dbReference type="Pfam" id="PF00067">
    <property type="entry name" value="p450"/>
    <property type="match status" value="2"/>
</dbReference>
<dbReference type="STRING" id="1189325.SAMN04488119_10365"/>
<dbReference type="GO" id="GO:0016705">
    <property type="term" value="F:oxidoreductase activity, acting on paired donors, with incorporation or reduction of molecular oxygen"/>
    <property type="evidence" value="ECO:0007669"/>
    <property type="project" value="InterPro"/>
</dbReference>
<dbReference type="InterPro" id="IPR002397">
    <property type="entry name" value="Cyt_P450_B"/>
</dbReference>
<evidence type="ECO:0000256" key="1">
    <source>
        <dbReference type="ARBA" id="ARBA00010617"/>
    </source>
</evidence>
<evidence type="ECO:0000256" key="6">
    <source>
        <dbReference type="ARBA" id="ARBA00023033"/>
    </source>
</evidence>
<dbReference type="GO" id="GO:0020037">
    <property type="term" value="F:heme binding"/>
    <property type="evidence" value="ECO:0007669"/>
    <property type="project" value="InterPro"/>
</dbReference>
<evidence type="ECO:0000313" key="9">
    <source>
        <dbReference type="Proteomes" id="UP000184066"/>
    </source>
</evidence>
<dbReference type="InterPro" id="IPR001128">
    <property type="entry name" value="Cyt_P450"/>
</dbReference>
<dbReference type="RefSeq" id="WP_072746484.1">
    <property type="nucleotide sequence ID" value="NZ_FOHL01000003.1"/>
</dbReference>
<dbReference type="FunFam" id="1.10.630.10:FF:000018">
    <property type="entry name" value="Cytochrome P450 monooxygenase"/>
    <property type="match status" value="1"/>
</dbReference>
<keyword evidence="3" id="KW-0479">Metal-binding</keyword>
<dbReference type="PRINTS" id="PR00359">
    <property type="entry name" value="BP450"/>
</dbReference>
<comment type="similarity">
    <text evidence="1">Belongs to the cytochrome P450 family.</text>
</comment>
<keyword evidence="2" id="KW-0349">Heme</keyword>
<dbReference type="OrthoDB" id="9801155at2"/>
<keyword evidence="9" id="KW-1185">Reference proteome</keyword>
<dbReference type="PANTHER" id="PTHR46696:SF1">
    <property type="entry name" value="CYTOCHROME P450 YJIB-RELATED"/>
    <property type="match status" value="1"/>
</dbReference>
<organism evidence="8 9">
    <name type="scientific">Oceanicella actignis</name>
    <dbReference type="NCBI Taxonomy" id="1189325"/>
    <lineage>
        <taxon>Bacteria</taxon>
        <taxon>Pseudomonadati</taxon>
        <taxon>Pseudomonadota</taxon>
        <taxon>Alphaproteobacteria</taxon>
        <taxon>Rhodobacterales</taxon>
        <taxon>Paracoccaceae</taxon>
        <taxon>Oceanicella</taxon>
    </lineage>
</organism>
<protein>
    <submittedName>
        <fullName evidence="8">Cytochrome P450</fullName>
    </submittedName>
</protein>
<evidence type="ECO:0000313" key="8">
    <source>
        <dbReference type="EMBL" id="SHN58011.1"/>
    </source>
</evidence>
<dbReference type="Gene3D" id="1.10.630.10">
    <property type="entry name" value="Cytochrome P450"/>
    <property type="match status" value="1"/>
</dbReference>
<dbReference type="EMBL" id="FRDL01000002">
    <property type="protein sequence ID" value="SHN58011.1"/>
    <property type="molecule type" value="Genomic_DNA"/>
</dbReference>
<evidence type="ECO:0000256" key="5">
    <source>
        <dbReference type="ARBA" id="ARBA00023004"/>
    </source>
</evidence>
<gene>
    <name evidence="8" type="ORF">SAMN05216200_102444</name>
</gene>
<dbReference type="CDD" id="cd20625">
    <property type="entry name" value="CYP164-like"/>
    <property type="match status" value="1"/>
</dbReference>
<dbReference type="PANTHER" id="PTHR46696">
    <property type="entry name" value="P450, PUTATIVE (EUROFUNG)-RELATED"/>
    <property type="match status" value="1"/>
</dbReference>
<evidence type="ECO:0000256" key="4">
    <source>
        <dbReference type="ARBA" id="ARBA00023002"/>
    </source>
</evidence>
<comment type="function">
    <text evidence="7">Cytochromes P450 are a group of heme-thiolate monooxygenases. They oxidize a variety of structurally unrelated compounds, including steroids, fatty acids, and xenobiotics.</text>
</comment>
<dbReference type="InterPro" id="IPR036396">
    <property type="entry name" value="Cyt_P450_sf"/>
</dbReference>
<evidence type="ECO:0000256" key="3">
    <source>
        <dbReference type="ARBA" id="ARBA00022723"/>
    </source>
</evidence>
<keyword evidence="6" id="KW-0503">Monooxygenase</keyword>
<name>A0A1M7SHQ3_9RHOB</name>
<evidence type="ECO:0000256" key="2">
    <source>
        <dbReference type="ARBA" id="ARBA00022617"/>
    </source>
</evidence>